<keyword evidence="1" id="KW-1133">Transmembrane helix</keyword>
<organism evidence="2 3">
    <name type="scientific">Plasmodium ovale</name>
    <name type="common">malaria parasite P. ovale</name>
    <dbReference type="NCBI Taxonomy" id="36330"/>
    <lineage>
        <taxon>Eukaryota</taxon>
        <taxon>Sar</taxon>
        <taxon>Alveolata</taxon>
        <taxon>Apicomplexa</taxon>
        <taxon>Aconoidasida</taxon>
        <taxon>Haemosporida</taxon>
        <taxon>Plasmodiidae</taxon>
        <taxon>Plasmodium</taxon>
        <taxon>Plasmodium (Plasmodium)</taxon>
    </lineage>
</organism>
<name>A0A1D3JGL4_PLAOA</name>
<dbReference type="InterPro" id="IPR006496">
    <property type="entry name" value="CHP01606_Plasmodium_spp"/>
</dbReference>
<dbReference type="Proteomes" id="UP000242942">
    <property type="component" value="Unassembled WGS sequence"/>
</dbReference>
<dbReference type="VEuPathDB" id="PlasmoDB:POWCR01_000236100"/>
<dbReference type="OrthoDB" id="10437969at2759"/>
<keyword evidence="1" id="KW-0472">Membrane</keyword>
<dbReference type="AlphaFoldDB" id="A0A1D3JGL4"/>
<keyword evidence="3" id="KW-1185">Reference proteome</keyword>
<sequence>MNRENISNVNTSEYIPNHVTKWCILISPLTYIKALIKNTNIRGVTFLLNVSIFMLFIWKYHCFDDMKNPIKHFDNKNYICGRKIDQVCESIFKLENSDIFGLGRNLCQVENDEIDNSTSAVDFCQIDGTSDANEEQQVDHLRELTNRIIGAWTVTYTNMMKEYTALKNEKNIDNNLSRKLWYNKWHRNIFRLLEEIDKIIFDNSYSMYEKEYHSYLLLNEANHYFRFFLDEVNREAEGRNESEYDNELM</sequence>
<proteinExistence type="predicted"/>
<feature type="transmembrane region" description="Helical" evidence="1">
    <location>
        <begin position="43"/>
        <end position="61"/>
    </location>
</feature>
<evidence type="ECO:0000313" key="2">
    <source>
        <dbReference type="EMBL" id="SBT85417.1"/>
    </source>
</evidence>
<protein>
    <submittedName>
        <fullName evidence="2">Uncharacterized protein</fullName>
    </submittedName>
</protein>
<dbReference type="Pfam" id="PF09688">
    <property type="entry name" value="Wx5_PLAF3D7"/>
    <property type="match status" value="1"/>
</dbReference>
<evidence type="ECO:0000256" key="1">
    <source>
        <dbReference type="SAM" id="Phobius"/>
    </source>
</evidence>
<dbReference type="VEuPathDB" id="PlasmoDB:PocGH01_00020700"/>
<evidence type="ECO:0000313" key="3">
    <source>
        <dbReference type="Proteomes" id="UP000242942"/>
    </source>
</evidence>
<accession>A0A1D3JGL4</accession>
<gene>
    <name evidence="2" type="primary">PocGH01_00020700</name>
    <name evidence="2" type="ORF">POCGH01_00020700</name>
</gene>
<reference evidence="2 3" key="1">
    <citation type="submission" date="2016-06" db="EMBL/GenBank/DDBJ databases">
        <authorList>
            <consortium name="Pathogen Informatics"/>
        </authorList>
    </citation>
    <scope>NUCLEOTIDE SEQUENCE [LARGE SCALE GENOMIC DNA]</scope>
    <source>
        <strain evidence="2">PocGH01</strain>
    </source>
</reference>
<keyword evidence="1" id="KW-0812">Transmembrane</keyword>
<dbReference type="EMBL" id="FLRI01000033">
    <property type="protein sequence ID" value="SBT85417.1"/>
    <property type="molecule type" value="Genomic_DNA"/>
</dbReference>